<proteinExistence type="predicted"/>
<feature type="region of interest" description="Disordered" evidence="1">
    <location>
        <begin position="28"/>
        <end position="48"/>
    </location>
</feature>
<dbReference type="Proteomes" id="UP000623926">
    <property type="component" value="Chromosome"/>
</dbReference>
<reference evidence="4 5" key="1">
    <citation type="submission" date="2021-02" db="EMBL/GenBank/DDBJ databases">
        <title>FDA dAtabase for Regulatory Grade micrObial Sequences (FDA-ARGOS): Supporting development and validation of Infectious Disease Dx tests.</title>
        <authorList>
            <person name="Sproer C."/>
            <person name="Gronow S."/>
            <person name="Severitt S."/>
            <person name="Schroder I."/>
            <person name="Tallon L."/>
            <person name="Sadzewicz L."/>
            <person name="Zhao X."/>
            <person name="Boylan J."/>
            <person name="Ott S."/>
            <person name="Bowen H."/>
            <person name="Vavikolanu K."/>
            <person name="Mehta A."/>
            <person name="Aluvathingal J."/>
            <person name="Nadendla S."/>
            <person name="Lowell S."/>
            <person name="Myers T."/>
            <person name="Yan Y."/>
            <person name="Sichtig H."/>
        </authorList>
    </citation>
    <scope>NUCLEOTIDE SEQUENCE [LARGE SCALE GENOMIC DNA]</scope>
    <source>
        <strain evidence="3 4">FDAARGOS_1211</strain>
        <strain evidence="2 5">FDAARGOS_1212</strain>
    </source>
</reference>
<dbReference type="GeneID" id="63977873"/>
<dbReference type="EMBL" id="CP070249">
    <property type="protein sequence ID" value="QRV39277.1"/>
    <property type="molecule type" value="Genomic_DNA"/>
</dbReference>
<dbReference type="RefSeq" id="WP_191044664.1">
    <property type="nucleotide sequence ID" value="NZ_CP070242.1"/>
</dbReference>
<name>A0ABD7DBJ8_9ACTN</name>
<evidence type="ECO:0000313" key="2">
    <source>
        <dbReference type="EMBL" id="QRV38461.1"/>
    </source>
</evidence>
<protein>
    <submittedName>
        <fullName evidence="2">GNAT family N-acetyltransferase</fullName>
    </submittedName>
</protein>
<dbReference type="EMBL" id="CP070245">
    <property type="protein sequence ID" value="QRV38461.1"/>
    <property type="molecule type" value="Genomic_DNA"/>
</dbReference>
<feature type="compositionally biased region" description="Basic and acidic residues" evidence="1">
    <location>
        <begin position="30"/>
        <end position="48"/>
    </location>
</feature>
<dbReference type="Gene3D" id="3.40.630.30">
    <property type="match status" value="1"/>
</dbReference>
<keyword evidence="4" id="KW-1185">Reference proteome</keyword>
<accession>A0ABD7DBJ8</accession>
<dbReference type="Proteomes" id="UP000598054">
    <property type="component" value="Chromosome"/>
</dbReference>
<evidence type="ECO:0000313" key="5">
    <source>
        <dbReference type="Proteomes" id="UP000623926"/>
    </source>
</evidence>
<sequence>MERAGLTEEGYIREHIQRAGQWRDSVTHSILDHEYQQDEPGPRRVEKR</sequence>
<gene>
    <name evidence="3" type="ORF">I6J41_00050</name>
    <name evidence="2" type="ORF">I6J42_33535</name>
</gene>
<evidence type="ECO:0000313" key="3">
    <source>
        <dbReference type="EMBL" id="QRV39277.1"/>
    </source>
</evidence>
<evidence type="ECO:0000313" key="4">
    <source>
        <dbReference type="Proteomes" id="UP000598054"/>
    </source>
</evidence>
<evidence type="ECO:0000256" key="1">
    <source>
        <dbReference type="SAM" id="MobiDB-lite"/>
    </source>
</evidence>
<dbReference type="AlphaFoldDB" id="A0ABD7DBJ8"/>
<organism evidence="2 5">
    <name type="scientific">Streptomyces californicus</name>
    <dbReference type="NCBI Taxonomy" id="67351"/>
    <lineage>
        <taxon>Bacteria</taxon>
        <taxon>Bacillati</taxon>
        <taxon>Actinomycetota</taxon>
        <taxon>Actinomycetes</taxon>
        <taxon>Kitasatosporales</taxon>
        <taxon>Streptomycetaceae</taxon>
        <taxon>Streptomyces</taxon>
    </lineage>
</organism>